<gene>
    <name evidence="2" type="ORF">BKA21_003365</name>
    <name evidence="1" type="ORF">Col01nite_21380</name>
</gene>
<dbReference type="Proteomes" id="UP000577956">
    <property type="component" value="Unassembled WGS sequence"/>
</dbReference>
<evidence type="ECO:0000313" key="4">
    <source>
        <dbReference type="Proteomes" id="UP000618382"/>
    </source>
</evidence>
<evidence type="ECO:0000313" key="1">
    <source>
        <dbReference type="EMBL" id="GIG32979.1"/>
    </source>
</evidence>
<comment type="caution">
    <text evidence="2">The sequence shown here is derived from an EMBL/GenBank/DDBJ whole genome shotgun (WGS) entry which is preliminary data.</text>
</comment>
<protein>
    <submittedName>
        <fullName evidence="2">Uncharacterized protein</fullName>
    </submittedName>
</protein>
<keyword evidence="4" id="KW-1185">Reference proteome</keyword>
<dbReference type="Proteomes" id="UP000618382">
    <property type="component" value="Unassembled WGS sequence"/>
</dbReference>
<evidence type="ECO:0000313" key="3">
    <source>
        <dbReference type="Proteomes" id="UP000577956"/>
    </source>
</evidence>
<dbReference type="EMBL" id="JACCBK010000001">
    <property type="protein sequence ID" value="NYD87816.1"/>
    <property type="molecule type" value="Genomic_DNA"/>
</dbReference>
<proteinExistence type="predicted"/>
<accession>A0A7Y9JZD3</accession>
<sequence>MSMDAMGMSMIGVRAAQVEAESSRPWAPVVPDRHDAARERAAAAPHPVRAVRPRRALAGALHRVADAVAPREGVAHLGHPAR</sequence>
<dbReference type="EMBL" id="BONN01000005">
    <property type="protein sequence ID" value="GIG32979.1"/>
    <property type="molecule type" value="Genomic_DNA"/>
</dbReference>
<dbReference type="RefSeq" id="WP_140460132.1">
    <property type="nucleotide sequence ID" value="NZ_BAABFI010000010.1"/>
</dbReference>
<reference evidence="2 3" key="1">
    <citation type="submission" date="2020-07" db="EMBL/GenBank/DDBJ databases">
        <title>Sequencing the genomes of 1000 actinobacteria strains.</title>
        <authorList>
            <person name="Klenk H.-P."/>
        </authorList>
    </citation>
    <scope>NUCLEOTIDE SEQUENCE [LARGE SCALE GENOMIC DNA]</scope>
    <source>
        <strain evidence="2 3">DSM 24482</strain>
    </source>
</reference>
<reference evidence="1 4" key="2">
    <citation type="submission" date="2021-01" db="EMBL/GenBank/DDBJ databases">
        <title>Whole genome shotgun sequence of Cellulomonas oligotrophica NBRC 109435.</title>
        <authorList>
            <person name="Komaki H."/>
            <person name="Tamura T."/>
        </authorList>
    </citation>
    <scope>NUCLEOTIDE SEQUENCE [LARGE SCALE GENOMIC DNA]</scope>
    <source>
        <strain evidence="1 4">NBRC 109435</strain>
    </source>
</reference>
<dbReference type="AlphaFoldDB" id="A0A7Y9JZD3"/>
<organism evidence="2 3">
    <name type="scientific">Cellulomonas oligotrophica</name>
    <dbReference type="NCBI Taxonomy" id="931536"/>
    <lineage>
        <taxon>Bacteria</taxon>
        <taxon>Bacillati</taxon>
        <taxon>Actinomycetota</taxon>
        <taxon>Actinomycetes</taxon>
        <taxon>Micrococcales</taxon>
        <taxon>Cellulomonadaceae</taxon>
        <taxon>Cellulomonas</taxon>
    </lineage>
</organism>
<name>A0A7Y9JZD3_9CELL</name>
<evidence type="ECO:0000313" key="2">
    <source>
        <dbReference type="EMBL" id="NYD87816.1"/>
    </source>
</evidence>